<reference evidence="1" key="1">
    <citation type="submission" date="2020-10" db="EMBL/GenBank/DDBJ databases">
        <title>Genomic Encyclopedia of Type Strains, Phase IV (KMG-IV): sequencing the most valuable type-strain genomes for metagenomic binning, comparative biology and taxonomic classification.</title>
        <authorList>
            <person name="Goeker M."/>
        </authorList>
    </citation>
    <scope>NUCLEOTIDE SEQUENCE</scope>
    <source>
        <strain evidence="1">DSM 13886</strain>
    </source>
</reference>
<proteinExistence type="predicted"/>
<organism evidence="1 2">
    <name type="scientific">Sporosarcina limicola</name>
    <dbReference type="NCBI Taxonomy" id="34101"/>
    <lineage>
        <taxon>Bacteria</taxon>
        <taxon>Bacillati</taxon>
        <taxon>Bacillota</taxon>
        <taxon>Bacilli</taxon>
        <taxon>Bacillales</taxon>
        <taxon>Caryophanaceae</taxon>
        <taxon>Sporosarcina</taxon>
    </lineage>
</organism>
<protein>
    <submittedName>
        <fullName evidence="1">Uncharacterized protein</fullName>
    </submittedName>
</protein>
<comment type="caution">
    <text evidence="1">The sequence shown here is derived from an EMBL/GenBank/DDBJ whole genome shotgun (WGS) entry which is preliminary data.</text>
</comment>
<keyword evidence="2" id="KW-1185">Reference proteome</keyword>
<evidence type="ECO:0000313" key="2">
    <source>
        <dbReference type="Proteomes" id="UP000658225"/>
    </source>
</evidence>
<accession>A0A927MEX3</accession>
<evidence type="ECO:0000313" key="1">
    <source>
        <dbReference type="EMBL" id="MBE1553210.1"/>
    </source>
</evidence>
<name>A0A927MEX3_9BACL</name>
<dbReference type="RefSeq" id="WP_192597026.1">
    <property type="nucleotide sequence ID" value="NZ_JADBEL010000001.1"/>
</dbReference>
<dbReference type="EMBL" id="JADBEL010000001">
    <property type="protein sequence ID" value="MBE1553210.1"/>
    <property type="molecule type" value="Genomic_DNA"/>
</dbReference>
<dbReference type="Proteomes" id="UP000658225">
    <property type="component" value="Unassembled WGS sequence"/>
</dbReference>
<dbReference type="AlphaFoldDB" id="A0A927MEX3"/>
<sequence length="193" mass="22271">MSHKSRWNRISFFTKKIFLGKTRVSISSVLICLLLVGCSQDELQDKNKELIQAFLEYDLNAPNKEAIQIQDELFKQQESGPFSNEYNAYLKDSYGPYFSESGYNKFVSRSQALEFHIAADKYDFETTVSKIDVEQSKDTPTNYHFTVYIDYEKNGKDKVNAEITGIAVLRPDGIEKITYLGNKKLWRTLMTGE</sequence>
<gene>
    <name evidence="1" type="ORF">H4683_000279</name>
</gene>